<dbReference type="PROSITE" id="PS51257">
    <property type="entry name" value="PROKAR_LIPOPROTEIN"/>
    <property type="match status" value="1"/>
</dbReference>
<sequence length="303" mass="30659">MKTMSTATSRSRPALLAAVLLAAGLALAGCSAGGGSNSASPGGSQSGTIGKAPAVGDAASGGTSGSGSAATADRSVVVTGTMTITTGAPLTESAKAVAIVEGAGGRIDGRTENAASNGDRGSATLVLRIPARVLNQTLDALRKLGRVDQLATNSADVTAQTQDLGARIDALKASTARLLELEAKATTTTDLVAIENALSERQGELESLEAQQRGLNDQISMSTITLTLRSDAAAPPVKPADFWAGLGTGWAAFVSFWTTALVVLGVLIPWLAFAGLALLAVFGIRRVRRRRVAARKAATPPNE</sequence>
<dbReference type="EMBL" id="JBHSMG010000001">
    <property type="protein sequence ID" value="MFC5500783.1"/>
    <property type="molecule type" value="Genomic_DNA"/>
</dbReference>
<keyword evidence="3" id="KW-1133">Transmembrane helix</keyword>
<evidence type="ECO:0000256" key="3">
    <source>
        <dbReference type="SAM" id="Phobius"/>
    </source>
</evidence>
<accession>A0ABW0NNI9</accession>
<feature type="compositionally biased region" description="Low complexity" evidence="2">
    <location>
        <begin position="37"/>
        <end position="47"/>
    </location>
</feature>
<feature type="compositionally biased region" description="Low complexity" evidence="2">
    <location>
        <begin position="56"/>
        <end position="71"/>
    </location>
</feature>
<name>A0ABW0NNI9_9MICO</name>
<evidence type="ECO:0000313" key="7">
    <source>
        <dbReference type="Proteomes" id="UP001596039"/>
    </source>
</evidence>
<protein>
    <submittedName>
        <fullName evidence="6">DUF4349 domain-containing protein</fullName>
    </submittedName>
</protein>
<keyword evidence="7" id="KW-1185">Reference proteome</keyword>
<dbReference type="RefSeq" id="WP_386738396.1">
    <property type="nucleotide sequence ID" value="NZ_JBHSMG010000001.1"/>
</dbReference>
<feature type="domain" description="DUF4349" evidence="5">
    <location>
        <begin position="74"/>
        <end position="281"/>
    </location>
</feature>
<comment type="caution">
    <text evidence="6">The sequence shown here is derived from an EMBL/GenBank/DDBJ whole genome shotgun (WGS) entry which is preliminary data.</text>
</comment>
<keyword evidence="1" id="KW-0175">Coiled coil</keyword>
<evidence type="ECO:0000313" key="6">
    <source>
        <dbReference type="EMBL" id="MFC5500783.1"/>
    </source>
</evidence>
<evidence type="ECO:0000256" key="2">
    <source>
        <dbReference type="SAM" id="MobiDB-lite"/>
    </source>
</evidence>
<dbReference type="Pfam" id="PF14257">
    <property type="entry name" value="DUF4349"/>
    <property type="match status" value="1"/>
</dbReference>
<organism evidence="6 7">
    <name type="scientific">Lysinimonas soli</name>
    <dbReference type="NCBI Taxonomy" id="1074233"/>
    <lineage>
        <taxon>Bacteria</taxon>
        <taxon>Bacillati</taxon>
        <taxon>Actinomycetota</taxon>
        <taxon>Actinomycetes</taxon>
        <taxon>Micrococcales</taxon>
        <taxon>Microbacteriaceae</taxon>
        <taxon>Lysinimonas</taxon>
    </lineage>
</organism>
<keyword evidence="3" id="KW-0812">Transmembrane</keyword>
<keyword evidence="3" id="KW-0472">Membrane</keyword>
<feature type="chain" id="PRO_5046635384" evidence="4">
    <location>
        <begin position="29"/>
        <end position="303"/>
    </location>
</feature>
<gene>
    <name evidence="6" type="ORF">ACFPJ4_00865</name>
</gene>
<feature type="transmembrane region" description="Helical" evidence="3">
    <location>
        <begin position="256"/>
        <end position="282"/>
    </location>
</feature>
<keyword evidence="4" id="KW-0732">Signal</keyword>
<dbReference type="Proteomes" id="UP001596039">
    <property type="component" value="Unassembled WGS sequence"/>
</dbReference>
<proteinExistence type="predicted"/>
<feature type="signal peptide" evidence="4">
    <location>
        <begin position="1"/>
        <end position="28"/>
    </location>
</feature>
<feature type="region of interest" description="Disordered" evidence="2">
    <location>
        <begin position="34"/>
        <end position="71"/>
    </location>
</feature>
<evidence type="ECO:0000256" key="4">
    <source>
        <dbReference type="SAM" id="SignalP"/>
    </source>
</evidence>
<evidence type="ECO:0000256" key="1">
    <source>
        <dbReference type="SAM" id="Coils"/>
    </source>
</evidence>
<feature type="coiled-coil region" evidence="1">
    <location>
        <begin position="191"/>
        <end position="218"/>
    </location>
</feature>
<reference evidence="7" key="1">
    <citation type="journal article" date="2019" name="Int. J. Syst. Evol. Microbiol.">
        <title>The Global Catalogue of Microorganisms (GCM) 10K type strain sequencing project: providing services to taxonomists for standard genome sequencing and annotation.</title>
        <authorList>
            <consortium name="The Broad Institute Genomics Platform"/>
            <consortium name="The Broad Institute Genome Sequencing Center for Infectious Disease"/>
            <person name="Wu L."/>
            <person name="Ma J."/>
        </authorList>
    </citation>
    <scope>NUCLEOTIDE SEQUENCE [LARGE SCALE GENOMIC DNA]</scope>
    <source>
        <strain evidence="7">CGMCC 4.6997</strain>
    </source>
</reference>
<evidence type="ECO:0000259" key="5">
    <source>
        <dbReference type="Pfam" id="PF14257"/>
    </source>
</evidence>
<dbReference type="InterPro" id="IPR025645">
    <property type="entry name" value="DUF4349"/>
</dbReference>